<dbReference type="GO" id="GO:0003677">
    <property type="term" value="F:DNA binding"/>
    <property type="evidence" value="ECO:0007669"/>
    <property type="project" value="UniProtKB-KW"/>
</dbReference>
<dbReference type="PROSITE" id="PS51192">
    <property type="entry name" value="HELICASE_ATP_BIND_1"/>
    <property type="match status" value="1"/>
</dbReference>
<dbReference type="GO" id="GO:0043138">
    <property type="term" value="F:3'-5' DNA helicase activity"/>
    <property type="evidence" value="ECO:0007669"/>
    <property type="project" value="UniProtKB-EC"/>
</dbReference>
<keyword evidence="11" id="KW-1185">Reference proteome</keyword>
<comment type="catalytic activity">
    <reaction evidence="4">
        <text>Couples ATP hydrolysis with the unwinding of duplex DNA by translocating in the 3'-5' direction.</text>
        <dbReference type="EC" id="5.6.2.4"/>
    </reaction>
</comment>
<dbReference type="Gene3D" id="3.40.50.300">
    <property type="entry name" value="P-loop containing nucleotide triphosphate hydrolases"/>
    <property type="match status" value="2"/>
</dbReference>
<gene>
    <name evidence="10" type="ORF">PSTG_10507</name>
</gene>
<dbReference type="PANTHER" id="PTHR13710:SF105">
    <property type="entry name" value="ATP-DEPENDENT DNA HELICASE Q1"/>
    <property type="match status" value="1"/>
</dbReference>
<dbReference type="InterPro" id="IPR014001">
    <property type="entry name" value="Helicase_ATP-bd"/>
</dbReference>
<dbReference type="InterPro" id="IPR027417">
    <property type="entry name" value="P-loop_NTPase"/>
</dbReference>
<feature type="domain" description="Helicase ATP-binding" evidence="8">
    <location>
        <begin position="123"/>
        <end position="233"/>
    </location>
</feature>
<dbReference type="Proteomes" id="UP000054564">
    <property type="component" value="Unassembled WGS sequence"/>
</dbReference>
<dbReference type="EMBL" id="AJIL01000085">
    <property type="protein sequence ID" value="KNE96245.1"/>
    <property type="molecule type" value="Genomic_DNA"/>
</dbReference>
<dbReference type="SUPFAM" id="SSF52540">
    <property type="entry name" value="P-loop containing nucleoside triphosphate hydrolases"/>
    <property type="match status" value="1"/>
</dbReference>
<evidence type="ECO:0000256" key="5">
    <source>
        <dbReference type="ARBA" id="ARBA00034808"/>
    </source>
</evidence>
<comment type="similarity">
    <text evidence="1">Belongs to the helicase family. RecQ subfamily.</text>
</comment>
<comment type="caution">
    <text evidence="10">The sequence shown here is derived from an EMBL/GenBank/DDBJ whole genome shotgun (WGS) entry which is preliminary data.</text>
</comment>
<dbReference type="SMART" id="SM00490">
    <property type="entry name" value="HELICc"/>
    <property type="match status" value="1"/>
</dbReference>
<sequence>MVIHQHNSCVLEREEPMLQKVPHKPSQQSQPKPWYLLKKLRRSPVQLKANKLPKELAQMDNSSLSHHVAGRAIELYHDQPKPLQVEAVASLVQGQNTFVRETQRFKIRAINLNKMTLNWETVRKIKKGLFSFVYLSPEVFLNSSLFTELFFSKEFQNILALIVVDEAHMIYLWGKHLIIFVRIEDQGIFPPGYGHIGTRLMATNNVPVLLLSATCRPKAVDAITTSLMLHPSDFHMIDGELTRQEIRFIRIYMDSTLTSCNNLLRIFAPHTHTPANQAVPMIIYSGTRNRTFQVMKVVNEARNTKKHEYNPCDGFIRRYHAVTGEEEKERTIKDFGNNKVPVISATMALGLGQNLKRVCCVVHMGRGDPAAIVQMVGRCGRDGNPGVADLSGLERQNDDDRMDACAVSECCIRIATALDSKVGYIPLTEDDPNVRAERARKESKGFAKCKCSTCKSEEAKVLIECIKQMNQSNCDPLLKNPYAVEKDPSLVTLTRKQTKETQKGSCSLPVDLAKDLVQHLLHRFDIFYHDFLGARGAFSPQTFFSIEQAQAVVDLFDQICVREDHDTVMLEKAIGGQCFDGQIEALNVAIRDWKEGEYHCQHLRRHVEIDDFIEAEGVRMREAMKLKLAGLKAQAALRRLSERQAKMDVKAAEKQHRTTERQAQRLRVAEDRAMEKRLLAAERTWIAKEKKATKALEKQRHTPAGSASRQQIQTTTGAEHPDEATGVTTQARQTLREAEQTWLELASHKSEQASLESDVQAGILATDNRLTLSSQEFPAPVEFVGTQREVNPSKIFPRGDGPAGAARAEDASRAHEQHNPTARENRRARADSKRADIERLQVECKRQRRETIDMNKKVAQANREGAMKEHLAKLLRKSQTDATMRVVWLSKTLWN</sequence>
<evidence type="ECO:0000259" key="8">
    <source>
        <dbReference type="PROSITE" id="PS51192"/>
    </source>
</evidence>
<reference evidence="11" key="1">
    <citation type="submission" date="2014-03" db="EMBL/GenBank/DDBJ databases">
        <title>The Genome Sequence of Puccinia striiformis f. sp. tritici PST-78.</title>
        <authorList>
            <consortium name="The Broad Institute Genome Sequencing Platform"/>
            <person name="Cuomo C."/>
            <person name="Hulbert S."/>
            <person name="Chen X."/>
            <person name="Walker B."/>
            <person name="Young S.K."/>
            <person name="Zeng Q."/>
            <person name="Gargeya S."/>
            <person name="Fitzgerald M."/>
            <person name="Haas B."/>
            <person name="Abouelleil A."/>
            <person name="Alvarado L."/>
            <person name="Arachchi H.M."/>
            <person name="Berlin A.M."/>
            <person name="Chapman S.B."/>
            <person name="Goldberg J."/>
            <person name="Griggs A."/>
            <person name="Gujja S."/>
            <person name="Hansen M."/>
            <person name="Howarth C."/>
            <person name="Imamovic A."/>
            <person name="Larimer J."/>
            <person name="McCowan C."/>
            <person name="Montmayeur A."/>
            <person name="Murphy C."/>
            <person name="Neiman D."/>
            <person name="Pearson M."/>
            <person name="Priest M."/>
            <person name="Roberts A."/>
            <person name="Saif S."/>
            <person name="Shea T."/>
            <person name="Sisk P."/>
            <person name="Sykes S."/>
            <person name="Wortman J."/>
            <person name="Nusbaum C."/>
            <person name="Birren B."/>
        </authorList>
    </citation>
    <scope>NUCLEOTIDE SEQUENCE [LARGE SCALE GENOMIC DNA]</scope>
    <source>
        <strain evidence="11">race PST-78</strain>
    </source>
</reference>
<dbReference type="Pfam" id="PF00271">
    <property type="entry name" value="Helicase_C"/>
    <property type="match status" value="1"/>
</dbReference>
<keyword evidence="3" id="KW-0413">Isomerase</keyword>
<dbReference type="AlphaFoldDB" id="A0A0L0VAD1"/>
<evidence type="ECO:0000256" key="6">
    <source>
        <dbReference type="SAM" id="Coils"/>
    </source>
</evidence>
<dbReference type="GO" id="GO:0009378">
    <property type="term" value="F:four-way junction helicase activity"/>
    <property type="evidence" value="ECO:0007669"/>
    <property type="project" value="TreeGrafter"/>
</dbReference>
<dbReference type="PANTHER" id="PTHR13710">
    <property type="entry name" value="DNA HELICASE RECQ FAMILY MEMBER"/>
    <property type="match status" value="1"/>
</dbReference>
<keyword evidence="6" id="KW-0175">Coiled coil</keyword>
<feature type="domain" description="Helicase C-terminal" evidence="9">
    <location>
        <begin position="271"/>
        <end position="433"/>
    </location>
</feature>
<dbReference type="InterPro" id="IPR001650">
    <property type="entry name" value="Helicase_C-like"/>
</dbReference>
<dbReference type="PROSITE" id="PS51194">
    <property type="entry name" value="HELICASE_CTER"/>
    <property type="match status" value="1"/>
</dbReference>
<name>A0A0L0VAD1_9BASI</name>
<dbReference type="GO" id="GO:0005694">
    <property type="term" value="C:chromosome"/>
    <property type="evidence" value="ECO:0007669"/>
    <property type="project" value="TreeGrafter"/>
</dbReference>
<organism evidence="10 11">
    <name type="scientific">Puccinia striiformis f. sp. tritici PST-78</name>
    <dbReference type="NCBI Taxonomy" id="1165861"/>
    <lineage>
        <taxon>Eukaryota</taxon>
        <taxon>Fungi</taxon>
        <taxon>Dikarya</taxon>
        <taxon>Basidiomycota</taxon>
        <taxon>Pucciniomycotina</taxon>
        <taxon>Pucciniomycetes</taxon>
        <taxon>Pucciniales</taxon>
        <taxon>Pucciniaceae</taxon>
        <taxon>Puccinia</taxon>
    </lineage>
</organism>
<dbReference type="EC" id="5.6.2.4" evidence="5"/>
<protein>
    <recommendedName>
        <fullName evidence="5">DNA 3'-5' helicase</fullName>
        <ecNumber evidence="5">5.6.2.4</ecNumber>
    </recommendedName>
</protein>
<evidence type="ECO:0000256" key="2">
    <source>
        <dbReference type="ARBA" id="ARBA00023125"/>
    </source>
</evidence>
<feature type="region of interest" description="Disordered" evidence="7">
    <location>
        <begin position="692"/>
        <end position="732"/>
    </location>
</feature>
<evidence type="ECO:0000313" key="11">
    <source>
        <dbReference type="Proteomes" id="UP000054564"/>
    </source>
</evidence>
<evidence type="ECO:0000259" key="9">
    <source>
        <dbReference type="PROSITE" id="PS51194"/>
    </source>
</evidence>
<keyword evidence="2" id="KW-0238">DNA-binding</keyword>
<dbReference type="GO" id="GO:0000724">
    <property type="term" value="P:double-strand break repair via homologous recombination"/>
    <property type="evidence" value="ECO:0007669"/>
    <property type="project" value="TreeGrafter"/>
</dbReference>
<evidence type="ECO:0000256" key="3">
    <source>
        <dbReference type="ARBA" id="ARBA00023235"/>
    </source>
</evidence>
<feature type="compositionally biased region" description="Basic and acidic residues" evidence="7">
    <location>
        <begin position="807"/>
        <end position="833"/>
    </location>
</feature>
<proteinExistence type="inferred from homology"/>
<evidence type="ECO:0000256" key="7">
    <source>
        <dbReference type="SAM" id="MobiDB-lite"/>
    </source>
</evidence>
<feature type="region of interest" description="Disordered" evidence="7">
    <location>
        <begin position="791"/>
        <end position="833"/>
    </location>
</feature>
<dbReference type="STRING" id="1165861.A0A0L0VAD1"/>
<evidence type="ECO:0000313" key="10">
    <source>
        <dbReference type="EMBL" id="KNE96245.1"/>
    </source>
</evidence>
<dbReference type="GO" id="GO:0005737">
    <property type="term" value="C:cytoplasm"/>
    <property type="evidence" value="ECO:0007669"/>
    <property type="project" value="TreeGrafter"/>
</dbReference>
<evidence type="ECO:0000256" key="4">
    <source>
        <dbReference type="ARBA" id="ARBA00034617"/>
    </source>
</evidence>
<accession>A0A0L0VAD1</accession>
<feature type="compositionally biased region" description="Polar residues" evidence="7">
    <location>
        <begin position="705"/>
        <end position="717"/>
    </location>
</feature>
<evidence type="ECO:0000256" key="1">
    <source>
        <dbReference type="ARBA" id="ARBA00005446"/>
    </source>
</evidence>
<feature type="coiled-coil region" evidence="6">
    <location>
        <begin position="642"/>
        <end position="669"/>
    </location>
</feature>